<reference evidence="8 9" key="1">
    <citation type="journal article" date="2008" name="Appl. Environ. Microbiol.">
        <title>Genomic insights into Mn(II) oxidation by the marine alphaproteobacterium Aurantimonas sp. strain SI85-9A1.</title>
        <authorList>
            <person name="Dick G.J."/>
            <person name="Podell S."/>
            <person name="Johnson H.A."/>
            <person name="Rivera-Espinoza Y."/>
            <person name="Bernier-Latmani R."/>
            <person name="McCarthy J.K."/>
            <person name="Torpey J.W."/>
            <person name="Clement B.G."/>
            <person name="Gaasterland T."/>
            <person name="Tebo B.M."/>
        </authorList>
    </citation>
    <scope>NUCLEOTIDE SEQUENCE [LARGE SCALE GENOMIC DNA]</scope>
    <source>
        <strain evidence="8 9">SI85-9A1</strain>
    </source>
</reference>
<evidence type="ECO:0000259" key="6">
    <source>
        <dbReference type="Pfam" id="PF00899"/>
    </source>
</evidence>
<dbReference type="EMBL" id="AAPJ01000002">
    <property type="protein sequence ID" value="EAS50796.1"/>
    <property type="molecule type" value="Genomic_DNA"/>
</dbReference>
<keyword evidence="1" id="KW-0645">Protease</keyword>
<dbReference type="Gene3D" id="3.40.50.720">
    <property type="entry name" value="NAD(P)-binding Rossmann-like Domain"/>
    <property type="match status" value="1"/>
</dbReference>
<dbReference type="InterPro" id="IPR045886">
    <property type="entry name" value="ThiF/MoeB/HesA"/>
</dbReference>
<dbReference type="OrthoDB" id="7848394at2"/>
<dbReference type="BioCyc" id="AURANTIMONAS:SI859A1_00921-MONOMER"/>
<dbReference type="PANTHER" id="PTHR43267:SF1">
    <property type="entry name" value="TRNA THREONYLCARBAMOYLADENOSINE DEHYDRATASE"/>
    <property type="match status" value="1"/>
</dbReference>
<dbReference type="Pfam" id="PF00899">
    <property type="entry name" value="ThiF"/>
    <property type="match status" value="1"/>
</dbReference>
<dbReference type="PANTHER" id="PTHR43267">
    <property type="entry name" value="TRNA THREONYLCARBAMOYLADENOSINE DEHYDRATASE"/>
    <property type="match status" value="1"/>
</dbReference>
<dbReference type="SUPFAM" id="SSF69572">
    <property type="entry name" value="Activating enzymes of the ubiquitin-like proteins"/>
    <property type="match status" value="1"/>
</dbReference>
<sequence>MWRPKSSEEVDRTSLKAPLAIAFAKYVEESCADFAQLRECRRYAKSGREIVSLDLKIGVPQRPVYPILPTETISVAFFPDNEGAPWVFVAREDFPDTPHQNLMPEGEPSALCIDDRPWQDARANYTPSELMGRIVIWFDKACQGELHGTDQPYDPVFLYDSAHEVIVTSQAEQAMADGGRLDVWTTDDSRKYLIVVPFDRERDASVSTAGLQVVYAEVRPDKMSRIRRAPQNLRRLVEMLKERDLDLLPALQSAVEDWLALAREDRDKAWSFCILLHMPQIHPRTGEVGSTNLSAFLCGSSGGEIGQALGILAANDSDQAGEVQYVRLFTAKPQAAGLETIGVSVAPVHLQLNAARATIMSGREVTVTRRVAMIGAGSLGSSLAEMLVREGQFQWTIIDDDFFLPHNVSRHTLIADDLGRSKVSRLASRLHSIRGDADLIPIHENVLRGGPDGKAAGALDSADLIVDASASVTVSRWLVDRPSTPRVLSTFFTPAGRSAVLMCESADRKVTLRDVEAVYLREVLTNPSLHDHHQSGQQMRFTGACRALTNRIPTSSVAVLSGLIAGSVPEASTAEDPALKIWTMRDDGAIDCLPVPVATVRAEAADWTVLFVHSLLDELVGERKIALPNETGGSLMGMIDYEARIISVVHALPAPKDSVGTPTSFERGKRGLRRRIDDAQTRSGGQVRYIGEWHSHPAGHSAAPSSVDMKQIEDLSVALEIDGLPAVSLIIGETDIGFLIREAHHG</sequence>
<dbReference type="Proteomes" id="UP000000321">
    <property type="component" value="Unassembled WGS sequence"/>
</dbReference>
<evidence type="ECO:0000256" key="1">
    <source>
        <dbReference type="ARBA" id="ARBA00022670"/>
    </source>
</evidence>
<evidence type="ECO:0000256" key="2">
    <source>
        <dbReference type="ARBA" id="ARBA00022723"/>
    </source>
</evidence>
<dbReference type="GO" id="GO:0046872">
    <property type="term" value="F:metal ion binding"/>
    <property type="evidence" value="ECO:0007669"/>
    <property type="project" value="UniProtKB-KW"/>
</dbReference>
<accession>Q1YJS7</accession>
<keyword evidence="3" id="KW-0378">Hydrolase</keyword>
<proteinExistence type="predicted"/>
<dbReference type="HOGENOM" id="CLU_021409_0_0_5"/>
<dbReference type="InterPro" id="IPR000594">
    <property type="entry name" value="ThiF_NAD_FAD-bd"/>
</dbReference>
<gene>
    <name evidence="8" type="ORF">SI859A1_00921</name>
</gene>
<evidence type="ECO:0000259" key="7">
    <source>
        <dbReference type="Pfam" id="PF14464"/>
    </source>
</evidence>
<feature type="domain" description="THIF-type NAD/FAD binding fold" evidence="6">
    <location>
        <begin position="361"/>
        <end position="479"/>
    </location>
</feature>
<keyword evidence="9" id="KW-1185">Reference proteome</keyword>
<dbReference type="Pfam" id="PF14464">
    <property type="entry name" value="Prok-JAB"/>
    <property type="match status" value="1"/>
</dbReference>
<organism evidence="8 9">
    <name type="scientific">Aurantimonas manganoxydans (strain ATCC BAA-1229 / DSM 21871 / SI85-9A1)</name>
    <dbReference type="NCBI Taxonomy" id="287752"/>
    <lineage>
        <taxon>Bacteria</taxon>
        <taxon>Pseudomonadati</taxon>
        <taxon>Pseudomonadota</taxon>
        <taxon>Alphaproteobacteria</taxon>
        <taxon>Hyphomicrobiales</taxon>
        <taxon>Aurantimonadaceae</taxon>
        <taxon>Aurantimonas</taxon>
    </lineage>
</organism>
<keyword evidence="5" id="KW-0482">Metalloprotease</keyword>
<dbReference type="InterPro" id="IPR032865">
    <property type="entry name" value="Prok-E2_A"/>
</dbReference>
<dbReference type="GO" id="GO:0008641">
    <property type="term" value="F:ubiquitin-like modifier activating enzyme activity"/>
    <property type="evidence" value="ECO:0007669"/>
    <property type="project" value="InterPro"/>
</dbReference>
<dbReference type="InterPro" id="IPR035985">
    <property type="entry name" value="Ubiquitin-activating_enz"/>
</dbReference>
<dbReference type="SUPFAM" id="SSF102712">
    <property type="entry name" value="JAB1/MPN domain"/>
    <property type="match status" value="1"/>
</dbReference>
<comment type="caution">
    <text evidence="8">The sequence shown here is derived from an EMBL/GenBank/DDBJ whole genome shotgun (WGS) entry which is preliminary data.</text>
</comment>
<protein>
    <submittedName>
        <fullName evidence="8">Uncharacterized protein</fullName>
    </submittedName>
</protein>
<keyword evidence="4" id="KW-0862">Zinc</keyword>
<dbReference type="Pfam" id="PF14457">
    <property type="entry name" value="Prok-E2_A"/>
    <property type="match status" value="1"/>
</dbReference>
<evidence type="ECO:0000256" key="3">
    <source>
        <dbReference type="ARBA" id="ARBA00022801"/>
    </source>
</evidence>
<dbReference type="Gene3D" id="3.40.140.10">
    <property type="entry name" value="Cytidine Deaminase, domain 2"/>
    <property type="match status" value="1"/>
</dbReference>
<dbReference type="InterPro" id="IPR028090">
    <property type="entry name" value="JAB_dom_prok"/>
</dbReference>
<evidence type="ECO:0000256" key="5">
    <source>
        <dbReference type="ARBA" id="ARBA00023049"/>
    </source>
</evidence>
<dbReference type="GO" id="GO:0061503">
    <property type="term" value="F:tRNA threonylcarbamoyladenosine dehydratase"/>
    <property type="evidence" value="ECO:0007669"/>
    <property type="project" value="TreeGrafter"/>
</dbReference>
<feature type="domain" description="JAB" evidence="7">
    <location>
        <begin position="614"/>
        <end position="730"/>
    </location>
</feature>
<dbReference type="GO" id="GO:0006508">
    <property type="term" value="P:proteolysis"/>
    <property type="evidence" value="ECO:0007669"/>
    <property type="project" value="UniProtKB-KW"/>
</dbReference>
<name>Q1YJS7_AURMS</name>
<evidence type="ECO:0000313" key="9">
    <source>
        <dbReference type="Proteomes" id="UP000000321"/>
    </source>
</evidence>
<evidence type="ECO:0000313" key="8">
    <source>
        <dbReference type="EMBL" id="EAS50796.1"/>
    </source>
</evidence>
<dbReference type="GO" id="GO:0061504">
    <property type="term" value="P:cyclic threonylcarbamoyladenosine biosynthetic process"/>
    <property type="evidence" value="ECO:0007669"/>
    <property type="project" value="TreeGrafter"/>
</dbReference>
<evidence type="ECO:0000256" key="4">
    <source>
        <dbReference type="ARBA" id="ARBA00022833"/>
    </source>
</evidence>
<dbReference type="GO" id="GO:0008237">
    <property type="term" value="F:metallopeptidase activity"/>
    <property type="evidence" value="ECO:0007669"/>
    <property type="project" value="UniProtKB-KW"/>
</dbReference>
<dbReference type="AlphaFoldDB" id="Q1YJS7"/>
<keyword evidence="2" id="KW-0479">Metal-binding</keyword>